<protein>
    <recommendedName>
        <fullName evidence="3">Toxin-antitoxin system HicB family antitoxin</fullName>
    </recommendedName>
</protein>
<keyword evidence="2" id="KW-1185">Reference proteome</keyword>
<reference evidence="2" key="1">
    <citation type="submission" date="2023-07" db="EMBL/GenBank/DDBJ databases">
        <title>30 novel species of actinomycetes from the DSMZ collection.</title>
        <authorList>
            <person name="Nouioui I."/>
        </authorList>
    </citation>
    <scope>NUCLEOTIDE SEQUENCE [LARGE SCALE GENOMIC DNA]</scope>
    <source>
        <strain evidence="2">DSM 41699</strain>
    </source>
</reference>
<proteinExistence type="predicted"/>
<accession>A0ABU2U8E3</accession>
<evidence type="ECO:0000313" key="1">
    <source>
        <dbReference type="EMBL" id="MDT0469242.1"/>
    </source>
</evidence>
<evidence type="ECO:0000313" key="2">
    <source>
        <dbReference type="Proteomes" id="UP001183809"/>
    </source>
</evidence>
<gene>
    <name evidence="1" type="ORF">RM764_40840</name>
</gene>
<dbReference type="Proteomes" id="UP001183809">
    <property type="component" value="Unassembled WGS sequence"/>
</dbReference>
<dbReference type="EMBL" id="JAVREY010000099">
    <property type="protein sequence ID" value="MDT0469242.1"/>
    <property type="molecule type" value="Genomic_DNA"/>
</dbReference>
<name>A0ABU2U8E3_9ACTN</name>
<comment type="caution">
    <text evidence="1">The sequence shown here is derived from an EMBL/GenBank/DDBJ whole genome shotgun (WGS) entry which is preliminary data.</text>
</comment>
<sequence length="78" mass="8604">MAKTQLGARVDDEIKKLAEARARDRGLSLGDYIAGLVREDTGGLRQRGLDAARRFLDEHQDIFDEVEDADRLPGAHAA</sequence>
<dbReference type="RefSeq" id="WP_311700677.1">
    <property type="nucleotide sequence ID" value="NZ_JAVREY010000099.1"/>
</dbReference>
<evidence type="ECO:0008006" key="3">
    <source>
        <dbReference type="Google" id="ProtNLM"/>
    </source>
</evidence>
<organism evidence="1 2">
    <name type="scientific">Streptomyces gibsoniae</name>
    <dbReference type="NCBI Taxonomy" id="3075529"/>
    <lineage>
        <taxon>Bacteria</taxon>
        <taxon>Bacillati</taxon>
        <taxon>Actinomycetota</taxon>
        <taxon>Actinomycetes</taxon>
        <taxon>Kitasatosporales</taxon>
        <taxon>Streptomycetaceae</taxon>
        <taxon>Streptomyces</taxon>
    </lineage>
</organism>